<dbReference type="GO" id="GO:0016757">
    <property type="term" value="F:glycosyltransferase activity"/>
    <property type="evidence" value="ECO:0007669"/>
    <property type="project" value="UniProtKB-KW"/>
</dbReference>
<evidence type="ECO:0000313" key="2">
    <source>
        <dbReference type="EMBL" id="KAK4746545.1"/>
    </source>
</evidence>
<evidence type="ECO:0000256" key="1">
    <source>
        <dbReference type="SAM" id="Phobius"/>
    </source>
</evidence>
<keyword evidence="1" id="KW-0472">Membrane</keyword>
<protein>
    <submittedName>
        <fullName evidence="2">Uncharacterized protein</fullName>
    </submittedName>
</protein>
<comment type="caution">
    <text evidence="2">The sequence shown here is derived from an EMBL/GenBank/DDBJ whole genome shotgun (WGS) entry which is preliminary data.</text>
</comment>
<dbReference type="PANTHER" id="PTHR31741:SF6">
    <property type="entry name" value="PROTEIN EMBRYO SAC DEVELOPMENT ARREST 30"/>
    <property type="match status" value="1"/>
</dbReference>
<reference evidence="2 3" key="1">
    <citation type="journal article" date="2023" name="Hortic Res">
        <title>Pangenome of water caltrop reveals structural variations and asymmetric subgenome divergence after allopolyploidization.</title>
        <authorList>
            <person name="Zhang X."/>
            <person name="Chen Y."/>
            <person name="Wang L."/>
            <person name="Yuan Y."/>
            <person name="Fang M."/>
            <person name="Shi L."/>
            <person name="Lu R."/>
            <person name="Comes H.P."/>
            <person name="Ma Y."/>
            <person name="Chen Y."/>
            <person name="Huang G."/>
            <person name="Zhou Y."/>
            <person name="Zheng Z."/>
            <person name="Qiu Y."/>
        </authorList>
    </citation>
    <scope>NUCLEOTIDE SEQUENCE [LARGE SCALE GENOMIC DNA]</scope>
    <source>
        <tissue evidence="2">Roots</tissue>
    </source>
</reference>
<proteinExistence type="predicted"/>
<gene>
    <name evidence="2" type="ORF">SAY87_012857</name>
</gene>
<accession>A0AAN7JK48</accession>
<dbReference type="GO" id="GO:0016020">
    <property type="term" value="C:membrane"/>
    <property type="evidence" value="ECO:0007669"/>
    <property type="project" value="UniProtKB-SubCell"/>
</dbReference>
<dbReference type="Proteomes" id="UP001345219">
    <property type="component" value="Chromosome 10"/>
</dbReference>
<dbReference type="GO" id="GO:0005794">
    <property type="term" value="C:Golgi apparatus"/>
    <property type="evidence" value="ECO:0007669"/>
    <property type="project" value="TreeGrafter"/>
</dbReference>
<dbReference type="PANTHER" id="PTHR31741">
    <property type="entry name" value="OS02G0726500 PROTEIN-RELATED"/>
    <property type="match status" value="1"/>
</dbReference>
<keyword evidence="1" id="KW-0812">Transmembrane</keyword>
<dbReference type="GO" id="GO:0009507">
    <property type="term" value="C:chloroplast"/>
    <property type="evidence" value="ECO:0007669"/>
    <property type="project" value="TreeGrafter"/>
</dbReference>
<feature type="transmembrane region" description="Helical" evidence="1">
    <location>
        <begin position="120"/>
        <end position="141"/>
    </location>
</feature>
<keyword evidence="3" id="KW-1185">Reference proteome</keyword>
<dbReference type="AlphaFoldDB" id="A0AAN7JK48"/>
<dbReference type="GO" id="GO:0006004">
    <property type="term" value="P:fucose metabolic process"/>
    <property type="evidence" value="ECO:0007669"/>
    <property type="project" value="UniProtKB-KW"/>
</dbReference>
<dbReference type="EMBL" id="JAXIOK010000021">
    <property type="protein sequence ID" value="KAK4746545.1"/>
    <property type="molecule type" value="Genomic_DNA"/>
</dbReference>
<keyword evidence="1" id="KW-1133">Transmembrane helix</keyword>
<evidence type="ECO:0000313" key="3">
    <source>
        <dbReference type="Proteomes" id="UP001345219"/>
    </source>
</evidence>
<name>A0AAN7JK48_9MYRT</name>
<organism evidence="2 3">
    <name type="scientific">Trapa incisa</name>
    <dbReference type="NCBI Taxonomy" id="236973"/>
    <lineage>
        <taxon>Eukaryota</taxon>
        <taxon>Viridiplantae</taxon>
        <taxon>Streptophyta</taxon>
        <taxon>Embryophyta</taxon>
        <taxon>Tracheophyta</taxon>
        <taxon>Spermatophyta</taxon>
        <taxon>Magnoliopsida</taxon>
        <taxon>eudicotyledons</taxon>
        <taxon>Gunneridae</taxon>
        <taxon>Pentapetalae</taxon>
        <taxon>rosids</taxon>
        <taxon>malvids</taxon>
        <taxon>Myrtales</taxon>
        <taxon>Lythraceae</taxon>
        <taxon>Trapa</taxon>
    </lineage>
</organism>
<sequence>MMFRLKIKRFALFVTIMWVVPSASPLIAKWSVGLVQYSAMAGLQNEFADMLGKRSVLPTSMEELQRLRCRVAFHALQFHSEIQALGWRMLERLRAWGQPCLVFHSGLVRDILAYHGCAELFQVNLFLFCFEIVLVYLLLILV</sequence>